<keyword evidence="3" id="KW-1185">Reference proteome</keyword>
<feature type="domain" description="ChrB N-terminal" evidence="1">
    <location>
        <begin position="28"/>
        <end position="108"/>
    </location>
</feature>
<accession>A0A2T0JX51</accession>
<dbReference type="AlphaFoldDB" id="A0A2T0JX51"/>
<organism evidence="2 3">
    <name type="scientific">Actinoplanes italicus</name>
    <dbReference type="NCBI Taxonomy" id="113567"/>
    <lineage>
        <taxon>Bacteria</taxon>
        <taxon>Bacillati</taxon>
        <taxon>Actinomycetota</taxon>
        <taxon>Actinomycetes</taxon>
        <taxon>Micromonosporales</taxon>
        <taxon>Micromonosporaceae</taxon>
        <taxon>Actinoplanes</taxon>
    </lineage>
</organism>
<protein>
    <recommendedName>
        <fullName evidence="1">ChrB N-terminal domain-containing protein</fullName>
    </recommendedName>
</protein>
<evidence type="ECO:0000313" key="3">
    <source>
        <dbReference type="Proteomes" id="UP000239415"/>
    </source>
</evidence>
<gene>
    <name evidence="2" type="ORF">CLV67_1278</name>
</gene>
<evidence type="ECO:0000313" key="2">
    <source>
        <dbReference type="EMBL" id="PRX12585.1"/>
    </source>
</evidence>
<name>A0A2T0JX51_9ACTN</name>
<reference evidence="2 3" key="1">
    <citation type="submission" date="2018-03" db="EMBL/GenBank/DDBJ databases">
        <title>Genomic Encyclopedia of Archaeal and Bacterial Type Strains, Phase II (KMG-II): from individual species to whole genera.</title>
        <authorList>
            <person name="Goeker M."/>
        </authorList>
    </citation>
    <scope>NUCLEOTIDE SEQUENCE [LARGE SCALE GENOMIC DNA]</scope>
    <source>
        <strain evidence="2 3">DSM 43146</strain>
    </source>
</reference>
<dbReference type="Pfam" id="PF20229">
    <property type="entry name" value="ChrB_N"/>
    <property type="match status" value="1"/>
</dbReference>
<sequence length="169" mass="18706">MMSARRDDGIGQWVLLAYRIPREPSRPRIAVWRKLERLGVARLGDGLVALPADARTREQFDWIADEITEADGTAMVWLGRPTTTGQEQQIATGMRIARAAEYQAVIDEAVGAQAGSGAERTRAVRRLRSELHRIGRRDFFPPAERDAARAAVQALVGTDILDSATEERA</sequence>
<comment type="caution">
    <text evidence="2">The sequence shown here is derived from an EMBL/GenBank/DDBJ whole genome shotgun (WGS) entry which is preliminary data.</text>
</comment>
<proteinExistence type="predicted"/>
<dbReference type="EMBL" id="PVMZ01000027">
    <property type="protein sequence ID" value="PRX12585.1"/>
    <property type="molecule type" value="Genomic_DNA"/>
</dbReference>
<dbReference type="Proteomes" id="UP000239415">
    <property type="component" value="Unassembled WGS sequence"/>
</dbReference>
<dbReference type="InterPro" id="IPR046858">
    <property type="entry name" value="ChrB_N"/>
</dbReference>
<evidence type="ECO:0000259" key="1">
    <source>
        <dbReference type="Pfam" id="PF20229"/>
    </source>
</evidence>
<dbReference type="RefSeq" id="WP_203737678.1">
    <property type="nucleotide sequence ID" value="NZ_BOMO01000152.1"/>
</dbReference>